<organism evidence="8 9">
    <name type="scientific">Anaeromyxobacter diazotrophicus</name>
    <dbReference type="NCBI Taxonomy" id="2590199"/>
    <lineage>
        <taxon>Bacteria</taxon>
        <taxon>Pseudomonadati</taxon>
        <taxon>Myxococcota</taxon>
        <taxon>Myxococcia</taxon>
        <taxon>Myxococcales</taxon>
        <taxon>Cystobacterineae</taxon>
        <taxon>Anaeromyxobacteraceae</taxon>
        <taxon>Anaeromyxobacter</taxon>
    </lineage>
</organism>
<keyword evidence="4" id="KW-0597">Phosphoprotein</keyword>
<comment type="cofactor">
    <cofactor evidence="1">
        <name>pantetheine 4'-phosphate</name>
        <dbReference type="ChEBI" id="CHEBI:47942"/>
    </cofactor>
</comment>
<dbReference type="EMBL" id="BJTG01000005">
    <property type="protein sequence ID" value="GEJ57770.1"/>
    <property type="molecule type" value="Genomic_DNA"/>
</dbReference>
<dbReference type="Gene3D" id="3.30.300.30">
    <property type="match status" value="2"/>
</dbReference>
<name>A0A7I9VNU6_9BACT</name>
<dbReference type="InterPro" id="IPR036736">
    <property type="entry name" value="ACP-like_sf"/>
</dbReference>
<sequence>MLERVAALSVEKRAQLEALLRQRGAALPRPAIPRRAPGVVELPLSYAQQRLWFVEQLEPGSAQYHLPTAVRLRGRLDAVALEQALDAIVCRHEALRATFHQAGGAPVQRIAPEAAVPLPVEDLAPLPQAERETRLAARLAEEARRPFDLAAGPLLRAFLFRLGEREHVVLLTMHHIASDGWSAGVLVREATALYRAFAAGRPSPLAPLPIQYPDFALWQRGWLSGGALRDPLAWWQRQLAGAPAALDLPTDGPRGTGAGQGGSRLFALPAPLAGAVAKLAKERGATPFMALLAAFGAVLQRWTGEEDLCVGTPIANRTQAEVEALIGFFVNTLVLRADLSGEPDARALIGRMREVALGAYAHQDVPFEMVVEVARPERSLARTPLFQVMLVLQNAPPVAFEVGELTWIPEPVETGAASFDLTLALKEGPGGIEGAVEYDAGLFDAATVDRFCGHFRRVLEGMVAHPERPVSALPLLGEEERSRVAGFAAGAAIEDPAPLLPGAVAARAGERPDATALLLGEQRWSYRALRLRAGELARALVAAGVRPGAAVAHLLPRSLDAVAALLAIWEAGAVYVPLDPQSPAPRLAALRADAGAAAVMTTRELRARAGDLGAPAVLVDEVGPREGEEAPPVPVAADALAYLIYTSGSTGTPKGVAVTHRSLAQHCRTIRRHYGIGPDDCVLQFAAFSFDASLEQLLPALSAGATVALRGEGLPEPRRFAEELARAGVTFMDLPPACLDAFVRAWETSTDRERWPRCERLRTVMVSADVVRPDTLAAWRRSPWGEVRLVNNYGPTEATIGCTDFEVPREVAGLVARGRVPIGRPLPGRRAYVVDARGELAPIGLPGELWIGGEGIAVGYLHGPALTAERFLPDPFAAGVAGARVYRTGDRVRWLPDGQLDFLGRLDDQVKLRGFRIELGEIEAALRAHPGVKAAAAALKGEGGERRLVGYVVPLEGGPPGADALAAHLAARLPAYMVPGAFVVLPELPLTTAGKVNRRALPEPAASEPAGEAHLPPRTPVEQVLAGLWTEVLGEKRVGRADDFFALGGHSLLAMQVVARVRDAFGVELPVRALFEAPSLGALARRIEEARGAGRLAAATPPIAPVPRDGPLPLSFAQQRLWFLDQLEPGSPRYNVPAALRVRGPLDVAALRASLDALVMRHEVLRTTYPTVDGKAVQVIAPEARAAFEVEDLSAVAEEAREERARAVAAEEARRPFQLAAGPLLRARVLRLGSEDHVVLLTLHHIVSDGWSSAILVREIARLYQALAAGRPSPLPPLAIQYADFAAWQRAALGDEALAGELAWWTQRLAGAPPSLELPTDRPRAPEQRRPAGAHVCSIPRPTTDALAALARREGATLFMVLLAAFEALLHRLTGEEDFCIGTPVANRGRAELEPLVGFFVNTLVLRADLSGDPSFRELVRRARDAALAAYAHQDVPFEKVVDAVQPERSAGSTPLFQVMFALQNAPTAELEVAGLRWSAMHQETGVALFDLTLNVEEGPEGLAAALEYDRDLFDAATVARMADQLRTLLAGFLADPDRPAAAVPLASSEERRWLLELAAGTAPGPVGPTVPALFEAQAAAGADRPALIAAGAAVGYGALERRASRIARALRAAGVAPGQAVAVLHPRTPDAVASLLAIWKVGGVYLPLDADHPDERLAAVLADADARAAIAPRPLAPRLARAGVALVAPEELPDDGGPPVVAPDAPDAPAYLITTSGSTGKPKCVVVAHRALAEHCRTIRQHYQVGPDDRVLQFASFSFDASLEQLLPALCAGAAVVLRGDGLPDPARFADEIARAGVTFMDLPPAWLDGLLRAWEASPDRERWPRCDRLRTLMVSADAVRPETLALCRRSPWGTARLVNNYGPTEATISCTDYAIPADLSGLAARGRVPIGRPLPGRRAYVLDARREPVPVGVPGELYVGGEGLADGYLGRPDLTAERFLPDPFAPAPGARMYRTGDRVRWLPDGELEFLGRADEQVKLRGFRIELGEIEAALRAHPAVRAAAAAVKEDGATRRLVGYVVPADGVAPAPQALAEHLAALLPPYMIPSAFVSVAALPLTAGGKVSRKALPPPPAEDAAAGFVAPRTSVEEKLAAIWVEVLGATRVGVHDDFFALGGDSILSIQIVARARAAGLELSPRQIFEAPTVAGLALLAGAAREGAAEQGEVVGPAPLTPVQAWCLEQAQPAPHHENQSVLLEVPGPVDRCALAGALRALSRHHDALRLRFERTPEGWRQVFAPVAAAEVPLAFVDLSGAPPAARRAELERLGAAEQAGLDLARGPLFRAAWFDLGPDRPGRLLLVAHHLAVDAVSWRILLEDLAAAYQALAAGRAPALPQKTTSYRAWAEALGRLALAPEVEAELGYWRAEPPEGPFRLPRDLEGGANAEGSAATIAFELGEAETHALLHDLPAGHRGELSDALLTAVAQALARWTGRSSVRLLLEGHGREETEEGIDPSRTVGWFTALYPVWLDLADAAGPGEALRAVREQLRRVPRHGLGHGLLKYLGPAAARSALAAAPDEVCVNYLGRQLDRGAAAGSFAVAGEERGPERSPANQRPHLLEIDAAVAGARLGVRFTYGPEVHRPETIRALAEWCGEALRELAALARLQEAPAPTPSDFALAGIDERTLARLLSQGAVRRGTR</sequence>
<evidence type="ECO:0000256" key="1">
    <source>
        <dbReference type="ARBA" id="ARBA00001957"/>
    </source>
</evidence>
<dbReference type="PROSITE" id="PS00012">
    <property type="entry name" value="PHOSPHOPANTETHEINE"/>
    <property type="match status" value="2"/>
</dbReference>
<dbReference type="Gene3D" id="3.40.50.12780">
    <property type="entry name" value="N-terminal domain of ligase-like"/>
    <property type="match status" value="1"/>
</dbReference>
<feature type="region of interest" description="Disordered" evidence="6">
    <location>
        <begin position="1314"/>
        <end position="1336"/>
    </location>
</feature>
<dbReference type="GO" id="GO:0005737">
    <property type="term" value="C:cytoplasm"/>
    <property type="evidence" value="ECO:0007669"/>
    <property type="project" value="TreeGrafter"/>
</dbReference>
<evidence type="ECO:0000313" key="8">
    <source>
        <dbReference type="EMBL" id="GEJ57770.1"/>
    </source>
</evidence>
<dbReference type="Pfam" id="PF13193">
    <property type="entry name" value="AMP-binding_C"/>
    <property type="match status" value="2"/>
</dbReference>
<dbReference type="InterPro" id="IPR001242">
    <property type="entry name" value="Condensation_dom"/>
</dbReference>
<dbReference type="InterPro" id="IPR045851">
    <property type="entry name" value="AMP-bd_C_sf"/>
</dbReference>
<gene>
    <name evidence="8" type="ORF">AMYX_25110</name>
</gene>
<comment type="caution">
    <text evidence="8">The sequence shown here is derived from an EMBL/GenBank/DDBJ whole genome shotgun (WGS) entry which is preliminary data.</text>
</comment>
<dbReference type="InterPro" id="IPR000873">
    <property type="entry name" value="AMP-dep_synth/lig_dom"/>
</dbReference>
<dbReference type="Proteomes" id="UP000503640">
    <property type="component" value="Unassembled WGS sequence"/>
</dbReference>
<dbReference type="Pfam" id="PF00668">
    <property type="entry name" value="Condensation"/>
    <property type="match status" value="3"/>
</dbReference>
<evidence type="ECO:0000256" key="4">
    <source>
        <dbReference type="ARBA" id="ARBA00022553"/>
    </source>
</evidence>
<dbReference type="GO" id="GO:0044550">
    <property type="term" value="P:secondary metabolite biosynthetic process"/>
    <property type="evidence" value="ECO:0007669"/>
    <property type="project" value="TreeGrafter"/>
</dbReference>
<dbReference type="InterPro" id="IPR006162">
    <property type="entry name" value="Ppantetheine_attach_site"/>
</dbReference>
<dbReference type="PROSITE" id="PS50075">
    <property type="entry name" value="CARRIER"/>
    <property type="match status" value="2"/>
</dbReference>
<dbReference type="CDD" id="cd19531">
    <property type="entry name" value="LCL_NRPS-like"/>
    <property type="match status" value="2"/>
</dbReference>
<reference evidence="9" key="1">
    <citation type="journal article" date="2020" name="Appl. Environ. Microbiol.">
        <title>Diazotrophic Anaeromyxobacter Isolates from Soils.</title>
        <authorList>
            <person name="Masuda Y."/>
            <person name="Yamanaka H."/>
            <person name="Xu Z.X."/>
            <person name="Shiratori Y."/>
            <person name="Aono T."/>
            <person name="Amachi S."/>
            <person name="Senoo K."/>
            <person name="Itoh H."/>
        </authorList>
    </citation>
    <scope>NUCLEOTIDE SEQUENCE [LARGE SCALE GENOMIC DNA]</scope>
    <source>
        <strain evidence="9">R267</strain>
    </source>
</reference>
<dbReference type="Gene3D" id="3.40.50.980">
    <property type="match status" value="2"/>
</dbReference>
<evidence type="ECO:0000256" key="3">
    <source>
        <dbReference type="ARBA" id="ARBA00022450"/>
    </source>
</evidence>
<dbReference type="NCBIfam" id="TIGR01733">
    <property type="entry name" value="AA-adenyl-dom"/>
    <property type="match status" value="2"/>
</dbReference>
<dbReference type="GO" id="GO:0003824">
    <property type="term" value="F:catalytic activity"/>
    <property type="evidence" value="ECO:0007669"/>
    <property type="project" value="InterPro"/>
</dbReference>
<dbReference type="FunFam" id="2.30.38.10:FF:000001">
    <property type="entry name" value="Non-ribosomal peptide synthetase PvdI"/>
    <property type="match status" value="1"/>
</dbReference>
<dbReference type="PANTHER" id="PTHR45527">
    <property type="entry name" value="NONRIBOSOMAL PEPTIDE SYNTHETASE"/>
    <property type="match status" value="1"/>
</dbReference>
<dbReference type="InterPro" id="IPR023213">
    <property type="entry name" value="CAT-like_dom_sf"/>
</dbReference>
<keyword evidence="3" id="KW-0596">Phosphopantetheine</keyword>
<evidence type="ECO:0000313" key="9">
    <source>
        <dbReference type="Proteomes" id="UP000503640"/>
    </source>
</evidence>
<dbReference type="Gene3D" id="3.30.559.10">
    <property type="entry name" value="Chloramphenicol acetyltransferase-like domain"/>
    <property type="match status" value="3"/>
</dbReference>
<dbReference type="PANTHER" id="PTHR45527:SF1">
    <property type="entry name" value="FATTY ACID SYNTHASE"/>
    <property type="match status" value="1"/>
</dbReference>
<dbReference type="InterPro" id="IPR042099">
    <property type="entry name" value="ANL_N_sf"/>
</dbReference>
<evidence type="ECO:0000256" key="2">
    <source>
        <dbReference type="ARBA" id="ARBA00006432"/>
    </source>
</evidence>
<dbReference type="InterPro" id="IPR020806">
    <property type="entry name" value="PKS_PP-bd"/>
</dbReference>
<dbReference type="SUPFAM" id="SSF52777">
    <property type="entry name" value="CoA-dependent acyltransferases"/>
    <property type="match status" value="6"/>
</dbReference>
<dbReference type="NCBIfam" id="TIGR01720">
    <property type="entry name" value="NRPS-para261"/>
    <property type="match status" value="1"/>
</dbReference>
<dbReference type="FunFam" id="1.10.1200.10:FF:000005">
    <property type="entry name" value="Nonribosomal peptide synthetase 1"/>
    <property type="match status" value="1"/>
</dbReference>
<dbReference type="Gene3D" id="3.30.559.30">
    <property type="entry name" value="Nonribosomal peptide synthetase, condensation domain"/>
    <property type="match status" value="3"/>
</dbReference>
<dbReference type="InterPro" id="IPR009081">
    <property type="entry name" value="PP-bd_ACP"/>
</dbReference>
<dbReference type="PROSITE" id="PS00455">
    <property type="entry name" value="AMP_BINDING"/>
    <property type="match status" value="2"/>
</dbReference>
<dbReference type="Pfam" id="PF00550">
    <property type="entry name" value="PP-binding"/>
    <property type="match status" value="2"/>
</dbReference>
<keyword evidence="9" id="KW-1185">Reference proteome</keyword>
<feature type="domain" description="Carrier" evidence="7">
    <location>
        <begin position="1016"/>
        <end position="1091"/>
    </location>
</feature>
<dbReference type="SMART" id="SM00823">
    <property type="entry name" value="PKS_PP"/>
    <property type="match status" value="2"/>
</dbReference>
<comment type="similarity">
    <text evidence="2">Belongs to the ATP-dependent AMP-binding enzyme family.</text>
</comment>
<dbReference type="FunFam" id="3.30.300.30:FF:000010">
    <property type="entry name" value="Enterobactin synthetase component F"/>
    <property type="match status" value="2"/>
</dbReference>
<keyword evidence="5" id="KW-0677">Repeat</keyword>
<dbReference type="CDD" id="cd19534">
    <property type="entry name" value="E_NRPS"/>
    <property type="match status" value="1"/>
</dbReference>
<dbReference type="FunFam" id="1.10.1200.10:FF:000016">
    <property type="entry name" value="Non-ribosomal peptide synthase"/>
    <property type="match status" value="1"/>
</dbReference>
<dbReference type="InterPro" id="IPR020845">
    <property type="entry name" value="AMP-binding_CS"/>
</dbReference>
<dbReference type="Gene3D" id="2.30.38.10">
    <property type="entry name" value="Luciferase, Domain 3"/>
    <property type="match status" value="1"/>
</dbReference>
<dbReference type="GO" id="GO:0043041">
    <property type="term" value="P:amino acid activation for nonribosomal peptide biosynthetic process"/>
    <property type="evidence" value="ECO:0007669"/>
    <property type="project" value="TreeGrafter"/>
</dbReference>
<dbReference type="GO" id="GO:0072330">
    <property type="term" value="P:monocarboxylic acid biosynthetic process"/>
    <property type="evidence" value="ECO:0007669"/>
    <property type="project" value="UniProtKB-ARBA"/>
</dbReference>
<dbReference type="CDD" id="cd05930">
    <property type="entry name" value="A_NRPS"/>
    <property type="match status" value="2"/>
</dbReference>
<accession>A0A7I9VNU6</accession>
<dbReference type="InterPro" id="IPR025110">
    <property type="entry name" value="AMP-bd_C"/>
</dbReference>
<dbReference type="InterPro" id="IPR010060">
    <property type="entry name" value="NRPS_synth"/>
</dbReference>
<dbReference type="Gene3D" id="1.10.1200.10">
    <property type="entry name" value="ACP-like"/>
    <property type="match status" value="2"/>
</dbReference>
<dbReference type="SUPFAM" id="SSF56801">
    <property type="entry name" value="Acetyl-CoA synthetase-like"/>
    <property type="match status" value="2"/>
</dbReference>
<evidence type="ECO:0000256" key="6">
    <source>
        <dbReference type="SAM" id="MobiDB-lite"/>
    </source>
</evidence>
<evidence type="ECO:0000256" key="5">
    <source>
        <dbReference type="ARBA" id="ARBA00022737"/>
    </source>
</evidence>
<feature type="compositionally biased region" description="Basic and acidic residues" evidence="6">
    <location>
        <begin position="1319"/>
        <end position="1330"/>
    </location>
</feature>
<dbReference type="InterPro" id="IPR010071">
    <property type="entry name" value="AA_adenyl_dom"/>
</dbReference>
<feature type="domain" description="Carrier" evidence="7">
    <location>
        <begin position="2084"/>
        <end position="2158"/>
    </location>
</feature>
<dbReference type="Pfam" id="PF00501">
    <property type="entry name" value="AMP-binding"/>
    <property type="match status" value="2"/>
</dbReference>
<proteinExistence type="inferred from homology"/>
<dbReference type="FunFam" id="3.30.559.10:FF:000012">
    <property type="entry name" value="Non-ribosomal peptide synthetase"/>
    <property type="match status" value="2"/>
</dbReference>
<evidence type="ECO:0000259" key="7">
    <source>
        <dbReference type="PROSITE" id="PS50075"/>
    </source>
</evidence>
<protein>
    <recommendedName>
        <fullName evidence="7">Carrier domain-containing protein</fullName>
    </recommendedName>
</protein>
<dbReference type="GO" id="GO:0031177">
    <property type="term" value="F:phosphopantetheine binding"/>
    <property type="evidence" value="ECO:0007669"/>
    <property type="project" value="InterPro"/>
</dbReference>
<dbReference type="SUPFAM" id="SSF47336">
    <property type="entry name" value="ACP-like"/>
    <property type="match status" value="2"/>
</dbReference>